<evidence type="ECO:0000313" key="19">
    <source>
        <dbReference type="WBParaSite" id="SSTP_0000200700.1"/>
    </source>
</evidence>
<dbReference type="GO" id="GO:0036064">
    <property type="term" value="C:ciliary basal body"/>
    <property type="evidence" value="ECO:0007669"/>
    <property type="project" value="TreeGrafter"/>
</dbReference>
<keyword evidence="10" id="KW-0206">Cytoskeleton</keyword>
<feature type="coiled-coil region" evidence="16">
    <location>
        <begin position="137"/>
        <end position="195"/>
    </location>
</feature>
<dbReference type="STRING" id="6248.A0A0K0DXP3"/>
<dbReference type="WBParaSite" id="TCONS_00006383.p1">
    <property type="protein sequence ID" value="TCONS_00006383.p1"/>
    <property type="gene ID" value="XLOC_004536"/>
</dbReference>
<evidence type="ECO:0000256" key="12">
    <source>
        <dbReference type="ARBA" id="ARBA00043983"/>
    </source>
</evidence>
<dbReference type="InterPro" id="IPR043016">
    <property type="entry name" value="IFT81_N_sf"/>
</dbReference>
<comment type="similarity">
    <text evidence="12">Belongs to the IFT81 family.</text>
</comment>
<keyword evidence="2" id="KW-0963">Cytoplasm</keyword>
<keyword evidence="5" id="KW-0970">Cilium biogenesis/degradation</keyword>
<keyword evidence="4" id="KW-0221">Differentiation</keyword>
<evidence type="ECO:0000256" key="6">
    <source>
        <dbReference type="ARBA" id="ARBA00022871"/>
    </source>
</evidence>
<dbReference type="GO" id="GO:0030992">
    <property type="term" value="C:intraciliary transport particle B"/>
    <property type="evidence" value="ECO:0007669"/>
    <property type="project" value="InterPro"/>
</dbReference>
<keyword evidence="7" id="KW-0007">Acetylation</keyword>
<accession>A0A0K0DXP3</accession>
<evidence type="ECO:0000256" key="13">
    <source>
        <dbReference type="ARBA" id="ARBA00055755"/>
    </source>
</evidence>
<evidence type="ECO:0000256" key="10">
    <source>
        <dbReference type="ARBA" id="ARBA00023212"/>
    </source>
</evidence>
<comment type="subcellular location">
    <subcellularLocation>
        <location evidence="1">Cytoplasm</location>
        <location evidence="1">Cytoskeleton</location>
        <location evidence="1">Cilium basal body</location>
    </subcellularLocation>
</comment>
<proteinExistence type="inferred from homology"/>
<dbReference type="GO" id="GO:0030154">
    <property type="term" value="P:cell differentiation"/>
    <property type="evidence" value="ECO:0007669"/>
    <property type="project" value="UniProtKB-KW"/>
</dbReference>
<keyword evidence="11" id="KW-0966">Cell projection</keyword>
<keyword evidence="6" id="KW-0744">Spermatogenesis</keyword>
<comment type="function">
    <text evidence="13">Component of the intraflagellar transport (IFT) complex B: together with IFT74, forms a tubulin-binding module that specifically mediates transport of tubulin within the cilium. Binds tubulin via its CH (calponin-homology)-like region. Required for ciliogenesis. Required for proper regulation of SHH signaling. Plays an important role during spermatogenesis by modulating the assembly and elongation of the sperm flagella.</text>
</comment>
<dbReference type="InterPro" id="IPR029600">
    <property type="entry name" value="IFT81"/>
</dbReference>
<protein>
    <recommendedName>
        <fullName evidence="14">Intraflagellar transport protein 81 homolog</fullName>
    </recommendedName>
    <alternativeName>
        <fullName evidence="15">Carnitine deficiency-associated protein expressed in ventricle 1</fullName>
    </alternativeName>
</protein>
<dbReference type="FunFam" id="1.10.418.70:FF:000001">
    <property type="entry name" value="Intraflagellar transport protein 81 homolog"/>
    <property type="match status" value="1"/>
</dbReference>
<evidence type="ECO:0000256" key="16">
    <source>
        <dbReference type="SAM" id="Coils"/>
    </source>
</evidence>
<evidence type="ECO:0000256" key="7">
    <source>
        <dbReference type="ARBA" id="ARBA00022990"/>
    </source>
</evidence>
<keyword evidence="9" id="KW-0969">Cilium</keyword>
<feature type="domain" description="IFT81 calponin homology" evidence="17">
    <location>
        <begin position="4"/>
        <end position="127"/>
    </location>
</feature>
<evidence type="ECO:0000259" key="17">
    <source>
        <dbReference type="Pfam" id="PF18383"/>
    </source>
</evidence>
<evidence type="ECO:0000256" key="14">
    <source>
        <dbReference type="ARBA" id="ARBA00073058"/>
    </source>
</evidence>
<evidence type="ECO:0000313" key="18">
    <source>
        <dbReference type="Proteomes" id="UP000035681"/>
    </source>
</evidence>
<keyword evidence="8 16" id="KW-0175">Coiled coil</keyword>
<evidence type="ECO:0000256" key="15">
    <source>
        <dbReference type="ARBA" id="ARBA00079903"/>
    </source>
</evidence>
<dbReference type="GO" id="GO:0007283">
    <property type="term" value="P:spermatogenesis"/>
    <property type="evidence" value="ECO:0007669"/>
    <property type="project" value="UniProtKB-KW"/>
</dbReference>
<feature type="coiled-coil region" evidence="16">
    <location>
        <begin position="233"/>
        <end position="260"/>
    </location>
</feature>
<keyword evidence="3" id="KW-0597">Phosphoprotein</keyword>
<evidence type="ECO:0000256" key="11">
    <source>
        <dbReference type="ARBA" id="ARBA00023273"/>
    </source>
</evidence>
<dbReference type="Gene3D" id="1.10.418.70">
    <property type="entry name" value="Intraflagellar transport protein 81, N-terminal domain"/>
    <property type="match status" value="1"/>
</dbReference>
<evidence type="ECO:0000256" key="4">
    <source>
        <dbReference type="ARBA" id="ARBA00022782"/>
    </source>
</evidence>
<name>A0A0K0DXP3_STRER</name>
<keyword evidence="18" id="KW-1185">Reference proteome</keyword>
<dbReference type="PANTHER" id="PTHR15614:SF2">
    <property type="entry name" value="INTRAFLAGELLAR TRANSPORT PROTEIN 81 HOMOLOG"/>
    <property type="match status" value="1"/>
</dbReference>
<evidence type="ECO:0000256" key="2">
    <source>
        <dbReference type="ARBA" id="ARBA00022490"/>
    </source>
</evidence>
<reference evidence="19" key="1">
    <citation type="submission" date="2015-08" db="UniProtKB">
        <authorList>
            <consortium name="WormBaseParasite"/>
        </authorList>
    </citation>
    <scope>IDENTIFICATION</scope>
</reference>
<evidence type="ECO:0000256" key="8">
    <source>
        <dbReference type="ARBA" id="ARBA00023054"/>
    </source>
</evidence>
<dbReference type="WBParaSite" id="SSTP_0000200700.1">
    <property type="protein sequence ID" value="SSTP_0000200700.1"/>
    <property type="gene ID" value="SSTP_0000200700"/>
</dbReference>
<dbReference type="Pfam" id="PF18383">
    <property type="entry name" value="IFT81_CH"/>
    <property type="match status" value="1"/>
</dbReference>
<dbReference type="GO" id="GO:0015631">
    <property type="term" value="F:tubulin binding"/>
    <property type="evidence" value="ECO:0007669"/>
    <property type="project" value="InterPro"/>
</dbReference>
<evidence type="ECO:0000256" key="1">
    <source>
        <dbReference type="ARBA" id="ARBA00004120"/>
    </source>
</evidence>
<dbReference type="InterPro" id="IPR041146">
    <property type="entry name" value="IFT81_CH"/>
</dbReference>
<feature type="coiled-coil region" evidence="16">
    <location>
        <begin position="309"/>
        <end position="386"/>
    </location>
</feature>
<evidence type="ECO:0000256" key="3">
    <source>
        <dbReference type="ARBA" id="ARBA00022553"/>
    </source>
</evidence>
<dbReference type="Proteomes" id="UP000035681">
    <property type="component" value="Unplaced"/>
</dbReference>
<dbReference type="PANTHER" id="PTHR15614">
    <property type="entry name" value="INTRAFLAGELLAR TRANSPORT PROTEIN 81 HOMOLOG"/>
    <property type="match status" value="1"/>
</dbReference>
<sequence>MSVENIRKLVTFLNLPPFSKNLNLITFDSLKNDKLLQLLSDVLQWITNDNIIDIRSETPEETALRIFNALRLTRFKAPKDLDELQDWRTGIIEGEKRFIYPILYWVFTNQDKIKERVYLSQYLIKINVPPEFKDEEIIELENEVNQVMEQFKETHKAVKDVKFDSLLIQDIKNDLNTMSQEKEQLNRRVERVKKKVMNIKGYEKYLKLAKQLRMAKDEGSKYRALKLEQETFIANYSGKKKRLERDINEIENNINNLDPSQLIKELEEEIDSYNYILTDKLQPEIENKQRIIQDLTQIANMKTITKEDIYEMNKTIDNLNADIMNLTLERDNKDEANDDKLSIYRHQAANIARKKSVIAEILQRRREDLTEIESELEEKKKTLKEKYGGGEVVSSVEMKKYISKFRNKTFEYKRKKLLIDEMKREIGVLNGTLNILNREWNLIKKEKENNNEVIIDTILKQPEKPKGYERPKTGKVKTRNVNELKKLINDIESEIEYKKNEGVTLNDQLLSIHKKINKIKKVYEENDNDSIEINRIEGLLERIISQISEETKNVERHQEYVNKIENDLLVPSLENEEKLLEEEKTLLIKKMDDLRKQEHSVDQVEMWKGLQEIFDSKLSFFEKHH</sequence>
<dbReference type="AlphaFoldDB" id="A0A0K0DXP3"/>
<dbReference type="GO" id="GO:0042073">
    <property type="term" value="P:intraciliary transport"/>
    <property type="evidence" value="ECO:0007669"/>
    <property type="project" value="InterPro"/>
</dbReference>
<feature type="coiled-coil region" evidence="16">
    <location>
        <begin position="547"/>
        <end position="597"/>
    </location>
</feature>
<dbReference type="GO" id="GO:0060271">
    <property type="term" value="P:cilium assembly"/>
    <property type="evidence" value="ECO:0007669"/>
    <property type="project" value="InterPro"/>
</dbReference>
<organism evidence="19">
    <name type="scientific">Strongyloides stercoralis</name>
    <name type="common">Threadworm</name>
    <dbReference type="NCBI Taxonomy" id="6248"/>
    <lineage>
        <taxon>Eukaryota</taxon>
        <taxon>Metazoa</taxon>
        <taxon>Ecdysozoa</taxon>
        <taxon>Nematoda</taxon>
        <taxon>Chromadorea</taxon>
        <taxon>Rhabditida</taxon>
        <taxon>Tylenchina</taxon>
        <taxon>Panagrolaimomorpha</taxon>
        <taxon>Strongyloidoidea</taxon>
        <taxon>Strongyloididae</taxon>
        <taxon>Strongyloides</taxon>
    </lineage>
</organism>
<evidence type="ECO:0000256" key="5">
    <source>
        <dbReference type="ARBA" id="ARBA00022794"/>
    </source>
</evidence>
<evidence type="ECO:0000256" key="9">
    <source>
        <dbReference type="ARBA" id="ARBA00023069"/>
    </source>
</evidence>